<dbReference type="OrthoDB" id="9776390at2"/>
<keyword evidence="15" id="KW-1185">Reference proteome</keyword>
<dbReference type="SUPFAM" id="SSF52540">
    <property type="entry name" value="P-loop containing nucleoside triphosphate hydrolases"/>
    <property type="match status" value="1"/>
</dbReference>
<dbReference type="InterPro" id="IPR039657">
    <property type="entry name" value="Dimethylallyltransferase"/>
</dbReference>
<evidence type="ECO:0000313" key="15">
    <source>
        <dbReference type="Proteomes" id="UP000243900"/>
    </source>
</evidence>
<dbReference type="PROSITE" id="PS51257">
    <property type="entry name" value="PROKAR_LIPOPROTEIN"/>
    <property type="match status" value="1"/>
</dbReference>
<sequence length="318" mass="34362">MPVADTRPPAICLMGPTAAGKTALAMALAGQGCDIISVDSGMIYRGMDIGTAKPTAAELALAPHRLIDIRDPAEAYSAADFRADALAAMAEITAAGRVPLLVGGTMMYFKVLRDGLAVLPDADPAIRARLDAEAAALGWPALHARLREVDPLAAARIPPMDAQRLQRALEVWELTGKPLSQWHAEQAPPEPLPFDLHWLAIAPPDRAVLHERIALRFDQMLAGGLVDEVAALRARGDLHLGLPSMRSVGYRQVWEHLDGQYDRDELRLRGIYATRQLAKRQLTWLRGFAGAAGDGLRGLDPADPALLSRVQALLREIT</sequence>
<evidence type="ECO:0000256" key="12">
    <source>
        <dbReference type="RuleBase" id="RU003784"/>
    </source>
</evidence>
<evidence type="ECO:0000256" key="11">
    <source>
        <dbReference type="RuleBase" id="RU003783"/>
    </source>
</evidence>
<dbReference type="GO" id="GO:0006400">
    <property type="term" value="P:tRNA modification"/>
    <property type="evidence" value="ECO:0007669"/>
    <property type="project" value="TreeGrafter"/>
</dbReference>
<comment type="subunit">
    <text evidence="10">Monomer.</text>
</comment>
<keyword evidence="6 10" id="KW-0547">Nucleotide-binding</keyword>
<feature type="site" description="Interaction with substrate tRNA" evidence="10">
    <location>
        <position position="127"/>
    </location>
</feature>
<evidence type="ECO:0000256" key="7">
    <source>
        <dbReference type="ARBA" id="ARBA00022840"/>
    </source>
</evidence>
<dbReference type="Gene3D" id="1.10.20.140">
    <property type="match status" value="1"/>
</dbReference>
<dbReference type="GO" id="GO:0052381">
    <property type="term" value="F:tRNA dimethylallyltransferase activity"/>
    <property type="evidence" value="ECO:0007669"/>
    <property type="project" value="UniProtKB-UniRule"/>
</dbReference>
<comment type="catalytic activity">
    <reaction evidence="9 10 11">
        <text>adenosine(37) in tRNA + dimethylallyl diphosphate = N(6)-dimethylallyladenosine(37) in tRNA + diphosphate</text>
        <dbReference type="Rhea" id="RHEA:26482"/>
        <dbReference type="Rhea" id="RHEA-COMP:10162"/>
        <dbReference type="Rhea" id="RHEA-COMP:10375"/>
        <dbReference type="ChEBI" id="CHEBI:33019"/>
        <dbReference type="ChEBI" id="CHEBI:57623"/>
        <dbReference type="ChEBI" id="CHEBI:74411"/>
        <dbReference type="ChEBI" id="CHEBI:74415"/>
        <dbReference type="EC" id="2.5.1.75"/>
    </reaction>
</comment>
<evidence type="ECO:0000256" key="5">
    <source>
        <dbReference type="ARBA" id="ARBA00022694"/>
    </source>
</evidence>
<feature type="binding site" evidence="10">
    <location>
        <begin position="17"/>
        <end position="22"/>
    </location>
    <ligand>
        <name>substrate</name>
    </ligand>
</feature>
<dbReference type="InterPro" id="IPR027417">
    <property type="entry name" value="P-loop_NTPase"/>
</dbReference>
<proteinExistence type="inferred from homology"/>
<dbReference type="GO" id="GO:0005524">
    <property type="term" value="F:ATP binding"/>
    <property type="evidence" value="ECO:0007669"/>
    <property type="project" value="UniProtKB-UniRule"/>
</dbReference>
<evidence type="ECO:0000256" key="13">
    <source>
        <dbReference type="RuleBase" id="RU003785"/>
    </source>
</evidence>
<reference evidence="15" key="1">
    <citation type="submission" date="2018-02" db="EMBL/GenBank/DDBJ databases">
        <title>Genome sequencing of Solimonas sp. HR-BB.</title>
        <authorList>
            <person name="Lee Y."/>
            <person name="Jeon C.O."/>
        </authorList>
    </citation>
    <scope>NUCLEOTIDE SEQUENCE [LARGE SCALE GENOMIC DNA]</scope>
    <source>
        <strain evidence="15">HR-E</strain>
    </source>
</reference>
<feature type="region of interest" description="Interaction with substrate tRNA" evidence="10">
    <location>
        <begin position="163"/>
        <end position="167"/>
    </location>
</feature>
<protein>
    <recommendedName>
        <fullName evidence="10">tRNA dimethylallyltransferase</fullName>
        <ecNumber evidence="10">2.5.1.75</ecNumber>
    </recommendedName>
    <alternativeName>
        <fullName evidence="10">Dimethylallyl diphosphate:tRNA dimethylallyltransferase</fullName>
        <shortName evidence="10">DMAPP:tRNA dimethylallyltransferase</shortName>
        <shortName evidence="10">DMATase</shortName>
    </alternativeName>
    <alternativeName>
        <fullName evidence="10">Isopentenyl-diphosphate:tRNA isopentenyltransferase</fullName>
        <shortName evidence="10">IPP transferase</shortName>
        <shortName evidence="10">IPPT</shortName>
        <shortName evidence="10">IPTase</shortName>
    </alternativeName>
</protein>
<comment type="caution">
    <text evidence="14">The sequence shown here is derived from an EMBL/GenBank/DDBJ whole genome shotgun (WGS) entry which is preliminary data.</text>
</comment>
<evidence type="ECO:0000256" key="9">
    <source>
        <dbReference type="ARBA" id="ARBA00049563"/>
    </source>
</evidence>
<dbReference type="EMBL" id="PTQZ01000026">
    <property type="protein sequence ID" value="PQA49462.1"/>
    <property type="molecule type" value="Genomic_DNA"/>
</dbReference>
<dbReference type="HAMAP" id="MF_00185">
    <property type="entry name" value="IPP_trans"/>
    <property type="match status" value="1"/>
</dbReference>
<feature type="region of interest" description="Interaction with substrate tRNA" evidence="10">
    <location>
        <begin position="39"/>
        <end position="42"/>
    </location>
</feature>
<dbReference type="PANTHER" id="PTHR11088:SF60">
    <property type="entry name" value="TRNA DIMETHYLALLYLTRANSFERASE"/>
    <property type="match status" value="1"/>
</dbReference>
<evidence type="ECO:0000256" key="2">
    <source>
        <dbReference type="ARBA" id="ARBA00003213"/>
    </source>
</evidence>
<feature type="site" description="Interaction with substrate tRNA" evidence="10">
    <location>
        <position position="105"/>
    </location>
</feature>
<evidence type="ECO:0000313" key="14">
    <source>
        <dbReference type="EMBL" id="PQA49462.1"/>
    </source>
</evidence>
<gene>
    <name evidence="10" type="primary">miaA</name>
    <name evidence="14" type="ORF">C5O18_02305</name>
</gene>
<keyword evidence="5 10" id="KW-0819">tRNA processing</keyword>
<dbReference type="FunFam" id="1.10.20.140:FF:000001">
    <property type="entry name" value="tRNA dimethylallyltransferase"/>
    <property type="match status" value="1"/>
</dbReference>
<evidence type="ECO:0000256" key="3">
    <source>
        <dbReference type="ARBA" id="ARBA00005842"/>
    </source>
</evidence>
<comment type="function">
    <text evidence="2 10 12">Catalyzes the transfer of a dimethylallyl group onto the adenine at position 37 in tRNAs that read codons beginning with uridine, leading to the formation of N6-(dimethylallyl)adenosine (i(6)A).</text>
</comment>
<evidence type="ECO:0000256" key="10">
    <source>
        <dbReference type="HAMAP-Rule" id="MF_00185"/>
    </source>
</evidence>
<keyword evidence="8 10" id="KW-0460">Magnesium</keyword>
<comment type="cofactor">
    <cofactor evidence="1 10">
        <name>Mg(2+)</name>
        <dbReference type="ChEBI" id="CHEBI:18420"/>
    </cofactor>
</comment>
<accession>A0A2P6AUA0</accession>
<evidence type="ECO:0000256" key="1">
    <source>
        <dbReference type="ARBA" id="ARBA00001946"/>
    </source>
</evidence>
<comment type="similarity">
    <text evidence="3 10 13">Belongs to the IPP transferase family.</text>
</comment>
<evidence type="ECO:0000256" key="4">
    <source>
        <dbReference type="ARBA" id="ARBA00022679"/>
    </source>
</evidence>
<feature type="binding site" evidence="10">
    <location>
        <begin position="15"/>
        <end position="22"/>
    </location>
    <ligand>
        <name>ATP</name>
        <dbReference type="ChEBI" id="CHEBI:30616"/>
    </ligand>
</feature>
<name>A0A2P6AUA0_9GAMM</name>
<keyword evidence="4 10" id="KW-0808">Transferase</keyword>
<dbReference type="EC" id="2.5.1.75" evidence="10"/>
<dbReference type="PANTHER" id="PTHR11088">
    <property type="entry name" value="TRNA DIMETHYLALLYLTRANSFERASE"/>
    <property type="match status" value="1"/>
</dbReference>
<evidence type="ECO:0000256" key="6">
    <source>
        <dbReference type="ARBA" id="ARBA00022741"/>
    </source>
</evidence>
<keyword evidence="7 10" id="KW-0067">ATP-binding</keyword>
<evidence type="ECO:0000256" key="8">
    <source>
        <dbReference type="ARBA" id="ARBA00022842"/>
    </source>
</evidence>
<dbReference type="InterPro" id="IPR018022">
    <property type="entry name" value="IPT"/>
</dbReference>
<dbReference type="Proteomes" id="UP000243900">
    <property type="component" value="Unassembled WGS sequence"/>
</dbReference>
<dbReference type="Gene3D" id="3.40.50.300">
    <property type="entry name" value="P-loop containing nucleotide triphosphate hydrolases"/>
    <property type="match status" value="1"/>
</dbReference>
<dbReference type="Pfam" id="PF01715">
    <property type="entry name" value="IPPT"/>
    <property type="match status" value="1"/>
</dbReference>
<dbReference type="NCBIfam" id="TIGR00174">
    <property type="entry name" value="miaA"/>
    <property type="match status" value="1"/>
</dbReference>
<organism evidence="14 15">
    <name type="scientific">Amnimonas aquatica</name>
    <dbReference type="NCBI Taxonomy" id="2094561"/>
    <lineage>
        <taxon>Bacteria</taxon>
        <taxon>Pseudomonadati</taxon>
        <taxon>Pseudomonadota</taxon>
        <taxon>Gammaproteobacteria</taxon>
        <taxon>Moraxellales</taxon>
        <taxon>Moraxellaceae</taxon>
        <taxon>Amnimonas</taxon>
    </lineage>
</organism>
<comment type="caution">
    <text evidence="10">Lacks conserved residue(s) required for the propagation of feature annotation.</text>
</comment>
<dbReference type="AlphaFoldDB" id="A0A2P6AUA0"/>